<dbReference type="RefSeq" id="XP_009549328.1">
    <property type="nucleotide sequence ID" value="XM_009551033.1"/>
</dbReference>
<dbReference type="HOGENOM" id="CLU_2638360_0_0_1"/>
<sequence length="77" mass="9254">MDGRIVRRAPIIDSFMLPIHEESFRPRACTKLLERRIVNIWKRVTRAMRAPERTSMLPEDFVLMNARRRSLYIKNVQ</sequence>
<evidence type="ECO:0000313" key="1">
    <source>
        <dbReference type="EMBL" id="ETW79057.1"/>
    </source>
</evidence>
<name>W4JZT2_HETIT</name>
<dbReference type="EMBL" id="KI925461">
    <property type="protein sequence ID" value="ETW79057.1"/>
    <property type="molecule type" value="Genomic_DNA"/>
</dbReference>
<accession>W4JZT2</accession>
<dbReference type="KEGG" id="hir:HETIRDRAFT_420234"/>
<reference evidence="1 2" key="1">
    <citation type="journal article" date="2012" name="New Phytol.">
        <title>Insight into trade-off between wood decay and parasitism from the genome of a fungal forest pathogen.</title>
        <authorList>
            <person name="Olson A."/>
            <person name="Aerts A."/>
            <person name="Asiegbu F."/>
            <person name="Belbahri L."/>
            <person name="Bouzid O."/>
            <person name="Broberg A."/>
            <person name="Canback B."/>
            <person name="Coutinho P.M."/>
            <person name="Cullen D."/>
            <person name="Dalman K."/>
            <person name="Deflorio G."/>
            <person name="van Diepen L.T."/>
            <person name="Dunand C."/>
            <person name="Duplessis S."/>
            <person name="Durling M."/>
            <person name="Gonthier P."/>
            <person name="Grimwood J."/>
            <person name="Fossdal C.G."/>
            <person name="Hansson D."/>
            <person name="Henrissat B."/>
            <person name="Hietala A."/>
            <person name="Himmelstrand K."/>
            <person name="Hoffmeister D."/>
            <person name="Hogberg N."/>
            <person name="James T.Y."/>
            <person name="Karlsson M."/>
            <person name="Kohler A."/>
            <person name="Kues U."/>
            <person name="Lee Y.H."/>
            <person name="Lin Y.C."/>
            <person name="Lind M."/>
            <person name="Lindquist E."/>
            <person name="Lombard V."/>
            <person name="Lucas S."/>
            <person name="Lunden K."/>
            <person name="Morin E."/>
            <person name="Murat C."/>
            <person name="Park J."/>
            <person name="Raffaello T."/>
            <person name="Rouze P."/>
            <person name="Salamov A."/>
            <person name="Schmutz J."/>
            <person name="Solheim H."/>
            <person name="Stahlberg J."/>
            <person name="Velez H."/>
            <person name="de Vries R.P."/>
            <person name="Wiebenga A."/>
            <person name="Woodward S."/>
            <person name="Yakovlev I."/>
            <person name="Garbelotto M."/>
            <person name="Martin F."/>
            <person name="Grigoriev I.V."/>
            <person name="Stenlid J."/>
        </authorList>
    </citation>
    <scope>NUCLEOTIDE SEQUENCE [LARGE SCALE GENOMIC DNA]</scope>
    <source>
        <strain evidence="1 2">TC 32-1</strain>
    </source>
</reference>
<dbReference type="OrthoDB" id="2864141at2759"/>
<dbReference type="AlphaFoldDB" id="W4JZT2"/>
<keyword evidence="2" id="KW-1185">Reference proteome</keyword>
<dbReference type="Proteomes" id="UP000030671">
    <property type="component" value="Unassembled WGS sequence"/>
</dbReference>
<proteinExistence type="predicted"/>
<gene>
    <name evidence="1" type="ORF">HETIRDRAFT_420234</name>
</gene>
<organism evidence="1 2">
    <name type="scientific">Heterobasidion irregulare (strain TC 32-1)</name>
    <dbReference type="NCBI Taxonomy" id="747525"/>
    <lineage>
        <taxon>Eukaryota</taxon>
        <taxon>Fungi</taxon>
        <taxon>Dikarya</taxon>
        <taxon>Basidiomycota</taxon>
        <taxon>Agaricomycotina</taxon>
        <taxon>Agaricomycetes</taxon>
        <taxon>Russulales</taxon>
        <taxon>Bondarzewiaceae</taxon>
        <taxon>Heterobasidion</taxon>
        <taxon>Heterobasidion annosum species complex</taxon>
    </lineage>
</organism>
<dbReference type="eggNOG" id="ENOG502R19K">
    <property type="taxonomic scope" value="Eukaryota"/>
</dbReference>
<evidence type="ECO:0000313" key="2">
    <source>
        <dbReference type="Proteomes" id="UP000030671"/>
    </source>
</evidence>
<dbReference type="GeneID" id="20673637"/>
<protein>
    <submittedName>
        <fullName evidence="1">Uncharacterized protein</fullName>
    </submittedName>
</protein>
<dbReference type="InParanoid" id="W4JZT2"/>